<dbReference type="EMBL" id="AFZE01000011">
    <property type="protein sequence ID" value="EHL15557.1"/>
    <property type="molecule type" value="Genomic_DNA"/>
</dbReference>
<dbReference type="Proteomes" id="UP000003379">
    <property type="component" value="Unassembled WGS sequence"/>
</dbReference>
<dbReference type="HOGENOM" id="CLU_137929_1_0_9"/>
<evidence type="ECO:0000313" key="5">
    <source>
        <dbReference type="EMBL" id="EHL19016.1"/>
    </source>
</evidence>
<dbReference type="Gene3D" id="3.30.1070.10">
    <property type="entry name" value="Cell division topological specificity factor MinE"/>
    <property type="match status" value="1"/>
</dbReference>
<gene>
    <name evidence="3" type="primary">minE</name>
    <name evidence="5" type="ORF">HMPREF9628_01832</name>
    <name evidence="4" type="ORF">HMPREF9629_01803</name>
</gene>
<evidence type="ECO:0000313" key="4">
    <source>
        <dbReference type="EMBL" id="EHL15557.1"/>
    </source>
</evidence>
<name>G9XDF9_9FIRM</name>
<dbReference type="InterPro" id="IPR005527">
    <property type="entry name" value="MinE"/>
</dbReference>
<dbReference type="Proteomes" id="UP000006437">
    <property type="component" value="Unassembled WGS sequence"/>
</dbReference>
<keyword evidence="3 5" id="KW-0132">Cell division</keyword>
<evidence type="ECO:0000313" key="7">
    <source>
        <dbReference type="Proteomes" id="UP000006437"/>
    </source>
</evidence>
<dbReference type="AlphaFoldDB" id="G9XDF9"/>
<accession>G9XDF9</accession>
<comment type="similarity">
    <text evidence="1 3">Belongs to the MinE family.</text>
</comment>
<protein>
    <recommendedName>
        <fullName evidence="3">Cell division topological specificity factor</fullName>
    </recommendedName>
</protein>
<evidence type="ECO:0000256" key="3">
    <source>
        <dbReference type="HAMAP-Rule" id="MF_00262"/>
    </source>
</evidence>
<dbReference type="GO" id="GO:0051301">
    <property type="term" value="P:cell division"/>
    <property type="evidence" value="ECO:0007669"/>
    <property type="project" value="UniProtKB-KW"/>
</dbReference>
<evidence type="ECO:0000313" key="6">
    <source>
        <dbReference type="Proteomes" id="UP000003379"/>
    </source>
</evidence>
<evidence type="ECO:0000256" key="2">
    <source>
        <dbReference type="ARBA" id="ARBA00025265"/>
    </source>
</evidence>
<dbReference type="InterPro" id="IPR036707">
    <property type="entry name" value="MinE_sf"/>
</dbReference>
<dbReference type="NCBIfam" id="TIGR01215">
    <property type="entry name" value="minE"/>
    <property type="match status" value="1"/>
</dbReference>
<dbReference type="STRING" id="796937.HMPREF9630_01655"/>
<comment type="caution">
    <text evidence="5">The sequence shown here is derived from an EMBL/GenBank/DDBJ whole genome shotgun (WGS) entry which is preliminary data.</text>
</comment>
<dbReference type="PATRIC" id="fig|796937.3.peg.1000"/>
<comment type="function">
    <text evidence="2 3">Prevents the cell division inhibition by proteins MinC and MinD at internal division sites while permitting inhibition at polar sites. This ensures cell division at the proper site by restricting the formation of a division septum at the midpoint of the long axis of the cell.</text>
</comment>
<sequence length="89" mass="10375">MNLFNFFKTSDKNSKDVAKDRLKLVLIHDRGDFSPEKRELIKKDLIEVLSKYIELDSDNVEISIVNKKDSANEDYLPQFTANVPIKKIF</sequence>
<keyword evidence="3" id="KW-0131">Cell cycle</keyword>
<reference evidence="4 7" key="1">
    <citation type="submission" date="2011-08" db="EMBL/GenBank/DDBJ databases">
        <title>The Genome Sequence of Eubacteriaceae bacterium ACC19a.</title>
        <authorList>
            <consortium name="The Broad Institute Genome Sequencing Platform"/>
            <person name="Earl A."/>
            <person name="Ward D."/>
            <person name="Feldgarden M."/>
            <person name="Gevers D."/>
            <person name="Sizova M."/>
            <person name="Hazen A."/>
            <person name="Epstein S."/>
            <person name="Young S.K."/>
            <person name="Zeng Q."/>
            <person name="Gargeya S."/>
            <person name="Fitzgerald M."/>
            <person name="Haas B."/>
            <person name="Abouelleil A."/>
            <person name="Alvarado L."/>
            <person name="Arachchi H.M."/>
            <person name="Berlin A."/>
            <person name="Brown A."/>
            <person name="Chapman S.B."/>
            <person name="Chen Z."/>
            <person name="Dunbar C."/>
            <person name="Freedman E."/>
            <person name="Gearin G."/>
            <person name="Gellesch M."/>
            <person name="Goldberg J."/>
            <person name="Griggs A."/>
            <person name="Gujja S."/>
            <person name="Heiman D."/>
            <person name="Howarth C."/>
            <person name="Larson L."/>
            <person name="Lui A."/>
            <person name="MacDonald P.J.P."/>
            <person name="Montmayeur A."/>
            <person name="Murphy C."/>
            <person name="Neiman D."/>
            <person name="Pearson M."/>
            <person name="Priest M."/>
            <person name="Roberts A."/>
            <person name="Saif S."/>
            <person name="Shea T."/>
            <person name="Shenoy N."/>
            <person name="Sisk P."/>
            <person name="Stolte C."/>
            <person name="Sykes S."/>
            <person name="Wortman J."/>
            <person name="Nusbaum C."/>
            <person name="Birren B."/>
        </authorList>
    </citation>
    <scope>NUCLEOTIDE SEQUENCE [LARGE SCALE GENOMIC DNA]</scope>
    <source>
        <strain evidence="4 7">ACC19a</strain>
    </source>
</reference>
<dbReference type="EMBL" id="AFZG01000032">
    <property type="protein sequence ID" value="EHL19016.1"/>
    <property type="molecule type" value="Genomic_DNA"/>
</dbReference>
<dbReference type="HAMAP" id="MF_00262">
    <property type="entry name" value="MinE"/>
    <property type="match status" value="1"/>
</dbReference>
<dbReference type="GO" id="GO:0032955">
    <property type="term" value="P:regulation of division septum assembly"/>
    <property type="evidence" value="ECO:0007669"/>
    <property type="project" value="InterPro"/>
</dbReference>
<organism evidence="5 6">
    <name type="scientific">Peptoanaerobacter stomatis</name>
    <dbReference type="NCBI Taxonomy" id="796937"/>
    <lineage>
        <taxon>Bacteria</taxon>
        <taxon>Bacillati</taxon>
        <taxon>Bacillota</taxon>
        <taxon>Clostridia</taxon>
        <taxon>Peptostreptococcales</taxon>
        <taxon>Filifactoraceae</taxon>
        <taxon>Peptoanaerobacter</taxon>
    </lineage>
</organism>
<dbReference type="Pfam" id="PF03776">
    <property type="entry name" value="MinE"/>
    <property type="match status" value="1"/>
</dbReference>
<evidence type="ECO:0000256" key="1">
    <source>
        <dbReference type="ARBA" id="ARBA00008168"/>
    </source>
</evidence>
<proteinExistence type="inferred from homology"/>
<accession>G9X052</accession>
<dbReference type="SUPFAM" id="SSF55229">
    <property type="entry name" value="Cell division protein MinE topological specificity domain"/>
    <property type="match status" value="1"/>
</dbReference>
<reference evidence="5 6" key="2">
    <citation type="submission" date="2011-08" db="EMBL/GenBank/DDBJ databases">
        <title>The Genome Sequence of Eubacteriaceae bacterium CM5.</title>
        <authorList>
            <consortium name="The Broad Institute Genome Sequencing Platform"/>
            <person name="Earl A."/>
            <person name="Ward D."/>
            <person name="Feldgarden M."/>
            <person name="Gevers D."/>
            <person name="Sizova M."/>
            <person name="Hazen A."/>
            <person name="Epstein S."/>
            <person name="Young S.K."/>
            <person name="Zeng Q."/>
            <person name="Gargeya S."/>
            <person name="Fitzgerald M."/>
            <person name="Haas B."/>
            <person name="Abouelleil A."/>
            <person name="Alvarado L."/>
            <person name="Arachchi H.M."/>
            <person name="Berlin A."/>
            <person name="Brown A."/>
            <person name="Chapman S.B."/>
            <person name="Chen Z."/>
            <person name="Dunbar C."/>
            <person name="Freedman E."/>
            <person name="Gearin G."/>
            <person name="Gellesch M."/>
            <person name="Goldberg J."/>
            <person name="Griggs A."/>
            <person name="Gujja S."/>
            <person name="Heiman D."/>
            <person name="Howarth C."/>
            <person name="Larson L."/>
            <person name="Lui A."/>
            <person name="MacDonald P.J.P."/>
            <person name="Montmayeur A."/>
            <person name="Murphy C."/>
            <person name="Neiman D."/>
            <person name="Pearson M."/>
            <person name="Priest M."/>
            <person name="Roberts A."/>
            <person name="Saif S."/>
            <person name="Shea T."/>
            <person name="Shenoy N."/>
            <person name="Sisk P."/>
            <person name="Stolte C."/>
            <person name="Sykes S."/>
            <person name="Wortman J."/>
            <person name="Nusbaum C."/>
            <person name="Birren B."/>
        </authorList>
    </citation>
    <scope>NUCLEOTIDE SEQUENCE [LARGE SCALE GENOMIC DNA]</scope>
    <source>
        <strain evidence="5 6">CM5</strain>
    </source>
</reference>
<dbReference type="RefSeq" id="WP_009526032.1">
    <property type="nucleotide sequence ID" value="NZ_JBQMYE010000030.1"/>
</dbReference>